<dbReference type="RefSeq" id="WP_283346460.1">
    <property type="nucleotide sequence ID" value="NZ_JASHIF010000026.1"/>
</dbReference>
<dbReference type="PROSITE" id="PS51257">
    <property type="entry name" value="PROKAR_LIPOPROTEIN"/>
    <property type="match status" value="1"/>
</dbReference>
<accession>A0ABT6YGG6</accession>
<comment type="caution">
    <text evidence="1">The sequence shown here is derived from an EMBL/GenBank/DDBJ whole genome shotgun (WGS) entry which is preliminary data.</text>
</comment>
<evidence type="ECO:0008006" key="3">
    <source>
        <dbReference type="Google" id="ProtNLM"/>
    </source>
</evidence>
<sequence length="191" mass="20409">MKHFKIYSIMLVLGLLIGACKTEMVEPIDLNALETGGYIRTVSPYPVSSSSFTFKTSALSTSKMEFLAEAITPNFGTLFASYDLVIKFVDATPANGTKTTAQLTLKSIPASSFTKDPTSGYPRATISISSSEALTATKLVAADISVGDSFEITGTMKLTNGKSYTNTNTGPNITGGAFYSSPFFYRVNVIQ</sequence>
<organism evidence="1 2">
    <name type="scientific">Flectobacillus roseus</name>
    <dbReference type="NCBI Taxonomy" id="502259"/>
    <lineage>
        <taxon>Bacteria</taxon>
        <taxon>Pseudomonadati</taxon>
        <taxon>Bacteroidota</taxon>
        <taxon>Cytophagia</taxon>
        <taxon>Cytophagales</taxon>
        <taxon>Flectobacillaceae</taxon>
        <taxon>Flectobacillus</taxon>
    </lineage>
</organism>
<name>A0ABT6YGG6_9BACT</name>
<reference evidence="1 2" key="1">
    <citation type="submission" date="2023-05" db="EMBL/GenBank/DDBJ databases">
        <title>Novel species of genus Flectobacillus isolated from stream in China.</title>
        <authorList>
            <person name="Lu H."/>
        </authorList>
    </citation>
    <scope>NUCLEOTIDE SEQUENCE [LARGE SCALE GENOMIC DNA]</scope>
    <source>
        <strain evidence="1 2">KCTC 42575</strain>
    </source>
</reference>
<evidence type="ECO:0000313" key="2">
    <source>
        <dbReference type="Proteomes" id="UP001236507"/>
    </source>
</evidence>
<evidence type="ECO:0000313" key="1">
    <source>
        <dbReference type="EMBL" id="MDI9862183.1"/>
    </source>
</evidence>
<protein>
    <recommendedName>
        <fullName evidence="3">DUF4843 domain-containing protein</fullName>
    </recommendedName>
</protein>
<dbReference type="EMBL" id="JASHIF010000026">
    <property type="protein sequence ID" value="MDI9862183.1"/>
    <property type="molecule type" value="Genomic_DNA"/>
</dbReference>
<gene>
    <name evidence="1" type="ORF">QM524_23370</name>
</gene>
<keyword evidence="2" id="KW-1185">Reference proteome</keyword>
<dbReference type="Proteomes" id="UP001236507">
    <property type="component" value="Unassembled WGS sequence"/>
</dbReference>
<proteinExistence type="predicted"/>